<evidence type="ECO:0000256" key="8">
    <source>
        <dbReference type="PROSITE-ProRule" id="PRU01360"/>
    </source>
</evidence>
<evidence type="ECO:0000313" key="13">
    <source>
        <dbReference type="EMBL" id="CAI3926727.1"/>
    </source>
</evidence>
<comment type="caution">
    <text evidence="13">The sequence shown here is derived from an EMBL/GenBank/DDBJ whole genome shotgun (WGS) entry which is preliminary data.</text>
</comment>
<protein>
    <submittedName>
        <fullName evidence="13">Outer membrane receptor for monomeric catechols (Fiu)</fullName>
    </submittedName>
</protein>
<keyword evidence="14" id="KW-1185">Reference proteome</keyword>
<dbReference type="PANTHER" id="PTHR32552:SF83">
    <property type="entry name" value="BLR3904 PROTEIN"/>
    <property type="match status" value="1"/>
</dbReference>
<feature type="signal peptide" evidence="10">
    <location>
        <begin position="1"/>
        <end position="29"/>
    </location>
</feature>
<dbReference type="Gene3D" id="2.40.170.20">
    <property type="entry name" value="TonB-dependent receptor, beta-barrel domain"/>
    <property type="match status" value="1"/>
</dbReference>
<comment type="subcellular location">
    <subcellularLocation>
        <location evidence="1 8">Cell outer membrane</location>
        <topology evidence="1 8">Multi-pass membrane protein</topology>
    </subcellularLocation>
</comment>
<accession>A0ABM9HJJ0</accession>
<evidence type="ECO:0000259" key="12">
    <source>
        <dbReference type="Pfam" id="PF07715"/>
    </source>
</evidence>
<dbReference type="SUPFAM" id="SSF56935">
    <property type="entry name" value="Porins"/>
    <property type="match status" value="1"/>
</dbReference>
<sequence length="770" mass="85927">MQKNGIKRIVKPVSLATVMVTLIGSPVLAKDISTDKKEVEARDGDTESSKANEHILVRGKKTSNILTHDTGVDLMPQDVMHTPQNINVVPQKILQEQNIKSLDEALKNVPGVTSSVGEGRGGMSGNQFLIRGFQAQNDIYEDGLRDFGVYSRDSFNYDSVVVIKGPSSSVFGNGTTGGAINVITKKPMLTDRYDVNFTGGNGDYYRGTIDLNKEINDHIAVRLTAVGNSNNVVGRDYIYSKRWGLAPSALFKFNDKINYVVQFMHQQDDRMPDYGIPTLIKPGNSIAKPMTKYGVRRSNWYGRKEIDRDQTQDNQLTGRLTYDVNPDIVIHNDTRYGNYSRYFAVTRPRCNGRPTCSGLFFSNNPGAAMMNTDGPSPYNQDTWSFQNVLSTVANFETWKFKHQLTAGVDVVYASERREYGEFSETFPDNNVLNPSPYLPTNIVVLPGNPHNTSISGATGAGDPASRKGNTRDVGVFIYDQIWFTEQWSIKGGVRYDNWRAKYNTEGGSSFTANNMKTNNNVVNPTASLMFNPDDNQMYYFTWALSTTPLGMYLTNSYAPMQDGEGGMKPERSRLYELGGKWSLMDKRLGLTASLFRLEKNNQLVSDPLDGSVVSSGDQVYNEGIELGISGNITKHWDVYGGFAAYHSKVTDSQTKGMKGSRVQYVPTQQGSLWTTYEILPNTPYNLQVGGGITWRGDVWLSYVNTRQAPRGKAPANMSIDAMLSHKFDEHWKVAFNMYNVTNRLNYDSLFSNRVTPSAGRAFLFSLNMTQ</sequence>
<keyword evidence="7 8" id="KW-0998">Cell outer membrane</keyword>
<evidence type="ECO:0000256" key="6">
    <source>
        <dbReference type="ARBA" id="ARBA00023136"/>
    </source>
</evidence>
<dbReference type="Pfam" id="PF07715">
    <property type="entry name" value="Plug"/>
    <property type="match status" value="1"/>
</dbReference>
<feature type="domain" description="TonB-dependent receptor plug" evidence="12">
    <location>
        <begin position="79"/>
        <end position="179"/>
    </location>
</feature>
<dbReference type="InterPro" id="IPR036942">
    <property type="entry name" value="Beta-barrel_TonB_sf"/>
</dbReference>
<dbReference type="Gene3D" id="2.170.130.10">
    <property type="entry name" value="TonB-dependent receptor, plug domain"/>
    <property type="match status" value="1"/>
</dbReference>
<dbReference type="InterPro" id="IPR039426">
    <property type="entry name" value="TonB-dep_rcpt-like"/>
</dbReference>
<dbReference type="InterPro" id="IPR012910">
    <property type="entry name" value="Plug_dom"/>
</dbReference>
<feature type="chain" id="PRO_5047276636" evidence="10">
    <location>
        <begin position="30"/>
        <end position="770"/>
    </location>
</feature>
<evidence type="ECO:0000259" key="11">
    <source>
        <dbReference type="Pfam" id="PF00593"/>
    </source>
</evidence>
<dbReference type="RefSeq" id="WP_034337450.1">
    <property type="nucleotide sequence ID" value="NZ_CAMXCH010000001.1"/>
</dbReference>
<gene>
    <name evidence="13" type="ORF">R83534S58_LOCUS275</name>
</gene>
<comment type="similarity">
    <text evidence="8 9">Belongs to the TonB-dependent receptor family.</text>
</comment>
<proteinExistence type="inferred from homology"/>
<keyword evidence="6 8" id="KW-0472">Membrane</keyword>
<dbReference type="InterPro" id="IPR000531">
    <property type="entry name" value="Beta-barrel_TonB"/>
</dbReference>
<evidence type="ECO:0000256" key="5">
    <source>
        <dbReference type="ARBA" id="ARBA00023077"/>
    </source>
</evidence>
<dbReference type="InterPro" id="IPR037066">
    <property type="entry name" value="Plug_dom_sf"/>
</dbReference>
<evidence type="ECO:0000256" key="9">
    <source>
        <dbReference type="RuleBase" id="RU003357"/>
    </source>
</evidence>
<dbReference type="Pfam" id="PF00593">
    <property type="entry name" value="TonB_dep_Rec_b-barrel"/>
    <property type="match status" value="1"/>
</dbReference>
<dbReference type="CDD" id="cd01347">
    <property type="entry name" value="ligand_gated_channel"/>
    <property type="match status" value="1"/>
</dbReference>
<reference evidence="13" key="1">
    <citation type="submission" date="2022-10" db="EMBL/GenBank/DDBJ databases">
        <authorList>
            <person name="Botero Cardona J."/>
        </authorList>
    </citation>
    <scope>NUCLEOTIDE SEQUENCE</scope>
    <source>
        <strain evidence="13">R-83534</strain>
    </source>
</reference>
<keyword evidence="10" id="KW-0732">Signal</keyword>
<feature type="domain" description="TonB-dependent receptor-like beta-barrel" evidence="11">
    <location>
        <begin position="295"/>
        <end position="740"/>
    </location>
</feature>
<evidence type="ECO:0000256" key="7">
    <source>
        <dbReference type="ARBA" id="ARBA00023237"/>
    </source>
</evidence>
<organism evidence="13 14">
    <name type="scientific">Commensalibacter papalotli</name>
    <name type="common">ex Botero et al. 2024</name>
    <dbReference type="NCBI Taxonomy" id="2972766"/>
    <lineage>
        <taxon>Bacteria</taxon>
        <taxon>Pseudomonadati</taxon>
        <taxon>Pseudomonadota</taxon>
        <taxon>Alphaproteobacteria</taxon>
        <taxon>Acetobacterales</taxon>
        <taxon>Acetobacteraceae</taxon>
    </lineage>
</organism>
<dbReference type="Proteomes" id="UP001154272">
    <property type="component" value="Unassembled WGS sequence"/>
</dbReference>
<evidence type="ECO:0000256" key="3">
    <source>
        <dbReference type="ARBA" id="ARBA00022452"/>
    </source>
</evidence>
<evidence type="ECO:0000256" key="10">
    <source>
        <dbReference type="SAM" id="SignalP"/>
    </source>
</evidence>
<evidence type="ECO:0000256" key="1">
    <source>
        <dbReference type="ARBA" id="ARBA00004571"/>
    </source>
</evidence>
<dbReference type="EMBL" id="CAMXCH010000001">
    <property type="protein sequence ID" value="CAI3926727.1"/>
    <property type="molecule type" value="Genomic_DNA"/>
</dbReference>
<evidence type="ECO:0000313" key="14">
    <source>
        <dbReference type="Proteomes" id="UP001154272"/>
    </source>
</evidence>
<keyword evidence="2 8" id="KW-0813">Transport</keyword>
<evidence type="ECO:0000256" key="2">
    <source>
        <dbReference type="ARBA" id="ARBA00022448"/>
    </source>
</evidence>
<name>A0ABM9HJJ0_9PROT</name>
<keyword evidence="4 8" id="KW-0812">Transmembrane</keyword>
<evidence type="ECO:0000256" key="4">
    <source>
        <dbReference type="ARBA" id="ARBA00022692"/>
    </source>
</evidence>
<keyword evidence="5 9" id="KW-0798">TonB box</keyword>
<dbReference type="PROSITE" id="PS52016">
    <property type="entry name" value="TONB_DEPENDENT_REC_3"/>
    <property type="match status" value="1"/>
</dbReference>
<keyword evidence="3 8" id="KW-1134">Transmembrane beta strand</keyword>
<dbReference type="PANTHER" id="PTHR32552">
    <property type="entry name" value="FERRICHROME IRON RECEPTOR-RELATED"/>
    <property type="match status" value="1"/>
</dbReference>
<keyword evidence="13" id="KW-0675">Receptor</keyword>